<accession>A0A1G7AYK7</accession>
<evidence type="ECO:0000313" key="1">
    <source>
        <dbReference type="EMBL" id="SDE19792.1"/>
    </source>
</evidence>
<gene>
    <name evidence="1" type="ORF">SAMN04488071_2271</name>
</gene>
<keyword evidence="2" id="KW-1185">Reference proteome</keyword>
<dbReference type="EMBL" id="FNAK01000005">
    <property type="protein sequence ID" value="SDE19792.1"/>
    <property type="molecule type" value="Genomic_DNA"/>
</dbReference>
<sequence length="256" mass="28921">MALTQNQGIEPPVIILGIHRSGTSLLTRMLEKIGLFVGKDLQGDHESRIFIQINNKYFEKTGSSWDAPVYPMQAVAKTNLLAPVFRKNIDSIRDSYGPMEGLWGFKDPRTVITLPFWLDLFPEAQIIYITRSPNDIARSLTRRHTNLIDRGIFPKEGDFAKANIRFTQRCATFGGSLDFALEQFDFVNRLQKAGYLKDALQLSYESLMRDPLFELRRLSHHLSLSPSREQVLEAAAMPVGAPDTSDLIGSYFPDIG</sequence>
<dbReference type="Pfam" id="PF13469">
    <property type="entry name" value="Sulfotransfer_3"/>
    <property type="match status" value="1"/>
</dbReference>
<dbReference type="GO" id="GO:0016740">
    <property type="term" value="F:transferase activity"/>
    <property type="evidence" value="ECO:0007669"/>
    <property type="project" value="UniProtKB-KW"/>
</dbReference>
<keyword evidence="1" id="KW-0808">Transferase</keyword>
<dbReference type="InterPro" id="IPR027417">
    <property type="entry name" value="P-loop_NTPase"/>
</dbReference>
<dbReference type="Proteomes" id="UP000183685">
    <property type="component" value="Unassembled WGS sequence"/>
</dbReference>
<dbReference type="STRING" id="637679.GCA_001550055_03436"/>
<dbReference type="RefSeq" id="WP_068307262.1">
    <property type="nucleotide sequence ID" value="NZ_FNAK01000005.1"/>
</dbReference>
<evidence type="ECO:0000313" key="2">
    <source>
        <dbReference type="Proteomes" id="UP000183685"/>
    </source>
</evidence>
<organism evidence="1 2">
    <name type="scientific">Kordiimonas lacus</name>
    <dbReference type="NCBI Taxonomy" id="637679"/>
    <lineage>
        <taxon>Bacteria</taxon>
        <taxon>Pseudomonadati</taxon>
        <taxon>Pseudomonadota</taxon>
        <taxon>Alphaproteobacteria</taxon>
        <taxon>Kordiimonadales</taxon>
        <taxon>Kordiimonadaceae</taxon>
        <taxon>Kordiimonas</taxon>
    </lineage>
</organism>
<dbReference type="AlphaFoldDB" id="A0A1G7AYK7"/>
<proteinExistence type="predicted"/>
<dbReference type="Gene3D" id="3.40.50.300">
    <property type="entry name" value="P-loop containing nucleotide triphosphate hydrolases"/>
    <property type="match status" value="1"/>
</dbReference>
<protein>
    <submittedName>
        <fullName evidence="1">Sulfotransferase family protein</fullName>
    </submittedName>
</protein>
<dbReference type="SUPFAM" id="SSF52540">
    <property type="entry name" value="P-loop containing nucleoside triphosphate hydrolases"/>
    <property type="match status" value="1"/>
</dbReference>
<dbReference type="OrthoDB" id="7210452at2"/>
<reference evidence="1 2" key="1">
    <citation type="submission" date="2016-10" db="EMBL/GenBank/DDBJ databases">
        <authorList>
            <person name="de Groot N.N."/>
        </authorList>
    </citation>
    <scope>NUCLEOTIDE SEQUENCE [LARGE SCALE GENOMIC DNA]</scope>
    <source>
        <strain evidence="1 2">CGMCC 1.9109</strain>
    </source>
</reference>
<name>A0A1G7AYK7_9PROT</name>